<reference evidence="1 2" key="1">
    <citation type="submission" date="2017-07" db="EMBL/GenBank/DDBJ databases">
        <title>Isolation and whole genome analysis of endospore-forming bacteria from heroin.</title>
        <authorList>
            <person name="Kalinowski J."/>
            <person name="Ahrens B."/>
            <person name="Al-Dilaimi A."/>
            <person name="Winkler A."/>
            <person name="Wibberg D."/>
            <person name="Schleenbecker U."/>
            <person name="Ruckert C."/>
            <person name="Wolfel R."/>
            <person name="Grass G."/>
        </authorList>
    </citation>
    <scope>NUCLEOTIDE SEQUENCE [LARGE SCALE GENOMIC DNA]</scope>
    <source>
        <strain evidence="1 2">7523-2</strain>
    </source>
</reference>
<dbReference type="EMBL" id="NPBS01001039">
    <property type="protein sequence ID" value="PAF11564.1"/>
    <property type="molecule type" value="Genomic_DNA"/>
</dbReference>
<dbReference type="Proteomes" id="UP000216133">
    <property type="component" value="Unassembled WGS sequence"/>
</dbReference>
<dbReference type="RefSeq" id="WP_143118220.1">
    <property type="nucleotide sequence ID" value="NZ_NPBS01001039.1"/>
</dbReference>
<dbReference type="InterPro" id="IPR027268">
    <property type="entry name" value="Peptidase_M4/M1_CTD_sf"/>
</dbReference>
<name>A0A268QU68_SHOCL</name>
<sequence length="68" mass="7898">FSKSNHDKNPEASLTLAKKALSFYQENIGEYPHEQLDIVLDEGQFMEYPGIVTINPYIDDKRFYDISI</sequence>
<accession>A0A268QU68</accession>
<evidence type="ECO:0000313" key="1">
    <source>
        <dbReference type="EMBL" id="PAF11564.1"/>
    </source>
</evidence>
<dbReference type="AlphaFoldDB" id="A0A268QU68"/>
<feature type="non-terminal residue" evidence="1">
    <location>
        <position position="1"/>
    </location>
</feature>
<proteinExistence type="predicted"/>
<feature type="non-terminal residue" evidence="1">
    <location>
        <position position="68"/>
    </location>
</feature>
<comment type="caution">
    <text evidence="1">The sequence shown here is derived from an EMBL/GenBank/DDBJ whole genome shotgun (WGS) entry which is preliminary data.</text>
</comment>
<evidence type="ECO:0000313" key="2">
    <source>
        <dbReference type="Proteomes" id="UP000216133"/>
    </source>
</evidence>
<organism evidence="1 2">
    <name type="scientific">Shouchella clausii</name>
    <name type="common">Alkalihalobacillus clausii</name>
    <dbReference type="NCBI Taxonomy" id="79880"/>
    <lineage>
        <taxon>Bacteria</taxon>
        <taxon>Bacillati</taxon>
        <taxon>Bacillota</taxon>
        <taxon>Bacilli</taxon>
        <taxon>Bacillales</taxon>
        <taxon>Bacillaceae</taxon>
        <taxon>Shouchella</taxon>
    </lineage>
</organism>
<gene>
    <name evidence="1" type="ORF">CHH61_26630</name>
</gene>
<dbReference type="Gene3D" id="1.10.390.10">
    <property type="entry name" value="Neutral Protease Domain 2"/>
    <property type="match status" value="1"/>
</dbReference>
<protein>
    <submittedName>
        <fullName evidence="1">Uncharacterized protein</fullName>
    </submittedName>
</protein>